<dbReference type="Proteomes" id="UP000663846">
    <property type="component" value="Unassembled WGS sequence"/>
</dbReference>
<gene>
    <name evidence="2" type="ORF">RDB_LOCUS54518</name>
</gene>
<reference evidence="2" key="1">
    <citation type="submission" date="2021-01" db="EMBL/GenBank/DDBJ databases">
        <authorList>
            <person name="Kaushik A."/>
        </authorList>
    </citation>
    <scope>NUCLEOTIDE SEQUENCE</scope>
    <source>
        <strain evidence="2">AG1-1C</strain>
    </source>
</reference>
<protein>
    <recommendedName>
        <fullName evidence="4">F-box domain-containing protein</fullName>
    </recommendedName>
</protein>
<proteinExistence type="predicted"/>
<organism evidence="2 3">
    <name type="scientific">Rhizoctonia solani</name>
    <dbReference type="NCBI Taxonomy" id="456999"/>
    <lineage>
        <taxon>Eukaryota</taxon>
        <taxon>Fungi</taxon>
        <taxon>Dikarya</taxon>
        <taxon>Basidiomycota</taxon>
        <taxon>Agaricomycotina</taxon>
        <taxon>Agaricomycetes</taxon>
        <taxon>Cantharellales</taxon>
        <taxon>Ceratobasidiaceae</taxon>
        <taxon>Rhizoctonia</taxon>
    </lineage>
</organism>
<sequence length="495" mass="54784">MVFPDEVFREALSYLWPADVSRFARASKRSLRIADLVLYKRNHIASVKHLASFCQAGRVTRDLTQIINDLQALTSRASAAHALNMVSIDIREHTRFPIPAIAAALLASPNLTHLAVSLIPPRDPKYYIDPSPLLYASSISLCELALTAHVPTATLTEFLISHPNLVSLSLPNQSPESMVELGGECVPRLTSITAPPALVACLVPERPVAHVVISRPVPREFMADVIESLAASTGPLFTLGLETEQVSLGVIQEITVRLRDLRSLWVKGRFIFRYSLTYSGLLLDMAPLLGRSPKLTSVSLIGWPVIRALPKSPQSHLSVSPSTPSASFTPSPSPPPAVDHSILEDELQVTRTFHTCARQLRDVVFPSGCRHVFSAISFPSCLSANRSPRWVAKWDDDEAPWEPARECHGARVWWVDRELELELAAAQQEAHRIEQLEGMRSSRRRSRPSSRYSKPNSSDDELDYARIELEDDADAEGDVDELFESEQGGPMFVVS</sequence>
<dbReference type="AlphaFoldDB" id="A0A8H2WQB9"/>
<evidence type="ECO:0000313" key="3">
    <source>
        <dbReference type="Proteomes" id="UP000663846"/>
    </source>
</evidence>
<comment type="caution">
    <text evidence="2">The sequence shown here is derived from an EMBL/GenBank/DDBJ whole genome shotgun (WGS) entry which is preliminary data.</text>
</comment>
<feature type="compositionally biased region" description="Low complexity" evidence="1">
    <location>
        <begin position="318"/>
        <end position="330"/>
    </location>
</feature>
<accession>A0A8H2WQB9</accession>
<feature type="compositionally biased region" description="Acidic residues" evidence="1">
    <location>
        <begin position="469"/>
        <end position="484"/>
    </location>
</feature>
<evidence type="ECO:0000313" key="2">
    <source>
        <dbReference type="EMBL" id="CAE6399408.1"/>
    </source>
</evidence>
<feature type="region of interest" description="Disordered" evidence="1">
    <location>
        <begin position="316"/>
        <end position="337"/>
    </location>
</feature>
<name>A0A8H2WQB9_9AGAM</name>
<evidence type="ECO:0000256" key="1">
    <source>
        <dbReference type="SAM" id="MobiDB-lite"/>
    </source>
</evidence>
<feature type="region of interest" description="Disordered" evidence="1">
    <location>
        <begin position="435"/>
        <end position="495"/>
    </location>
</feature>
<evidence type="ECO:0008006" key="4">
    <source>
        <dbReference type="Google" id="ProtNLM"/>
    </source>
</evidence>
<dbReference type="EMBL" id="CAJMWS010000302">
    <property type="protein sequence ID" value="CAE6399408.1"/>
    <property type="molecule type" value="Genomic_DNA"/>
</dbReference>